<keyword evidence="5 12" id="KW-1133">Transmembrane helix</keyword>
<protein>
    <submittedName>
        <fullName evidence="13">COX15/CtaA family protein</fullName>
    </submittedName>
</protein>
<comment type="subcellular location">
    <subcellularLocation>
        <location evidence="1">Membrane</location>
        <topology evidence="1">Multi-pass membrane protein</topology>
    </subcellularLocation>
</comment>
<evidence type="ECO:0000313" key="14">
    <source>
        <dbReference type="Proteomes" id="UP001337681"/>
    </source>
</evidence>
<evidence type="ECO:0000256" key="11">
    <source>
        <dbReference type="ARBA" id="ARBA00023444"/>
    </source>
</evidence>
<dbReference type="InterPro" id="IPR003780">
    <property type="entry name" value="COX15/CtaA_fam"/>
</dbReference>
<gene>
    <name evidence="13" type="ORF">VRU49_01885</name>
</gene>
<keyword evidence="4" id="KW-0479">Metal-binding</keyword>
<keyword evidence="8" id="KW-0350">Heme biosynthesis</keyword>
<dbReference type="Pfam" id="PF02628">
    <property type="entry name" value="COX15-CtaA"/>
    <property type="match status" value="2"/>
</dbReference>
<keyword evidence="10" id="KW-1015">Disulfide bond</keyword>
<dbReference type="InterPro" id="IPR050450">
    <property type="entry name" value="COX15/CtaA_HemeA_synthase"/>
</dbReference>
<evidence type="ECO:0000256" key="8">
    <source>
        <dbReference type="ARBA" id="ARBA00023133"/>
    </source>
</evidence>
<keyword evidence="3 12" id="KW-0812">Transmembrane</keyword>
<feature type="transmembrane region" description="Helical" evidence="12">
    <location>
        <begin position="212"/>
        <end position="230"/>
    </location>
</feature>
<keyword evidence="9 12" id="KW-0472">Membrane</keyword>
<evidence type="ECO:0000256" key="9">
    <source>
        <dbReference type="ARBA" id="ARBA00023136"/>
    </source>
</evidence>
<keyword evidence="6" id="KW-0560">Oxidoreductase</keyword>
<evidence type="ECO:0000256" key="5">
    <source>
        <dbReference type="ARBA" id="ARBA00022989"/>
    </source>
</evidence>
<feature type="transmembrane region" description="Helical" evidence="12">
    <location>
        <begin position="144"/>
        <end position="166"/>
    </location>
</feature>
<evidence type="ECO:0000313" key="13">
    <source>
        <dbReference type="EMBL" id="MEE1884158.1"/>
    </source>
</evidence>
<dbReference type="Proteomes" id="UP001337681">
    <property type="component" value="Unassembled WGS sequence"/>
</dbReference>
<feature type="transmembrane region" description="Helical" evidence="12">
    <location>
        <begin position="172"/>
        <end position="191"/>
    </location>
</feature>
<evidence type="ECO:0000256" key="10">
    <source>
        <dbReference type="ARBA" id="ARBA00023157"/>
    </source>
</evidence>
<dbReference type="RefSeq" id="WP_330145076.1">
    <property type="nucleotide sequence ID" value="NZ_JAZDQU010000001.1"/>
</dbReference>
<feature type="transmembrane region" description="Helical" evidence="12">
    <location>
        <begin position="294"/>
        <end position="318"/>
    </location>
</feature>
<feature type="transmembrane region" description="Helical" evidence="12">
    <location>
        <begin position="12"/>
        <end position="30"/>
    </location>
</feature>
<evidence type="ECO:0000256" key="6">
    <source>
        <dbReference type="ARBA" id="ARBA00023002"/>
    </source>
</evidence>
<accession>A0ABU7GYJ6</accession>
<reference evidence="13 14" key="1">
    <citation type="submission" date="2024-01" db="EMBL/GenBank/DDBJ databases">
        <title>Pedobacter sp. nov., isolated from oil-contaminated soil.</title>
        <authorList>
            <person name="Le N.T.T."/>
        </authorList>
    </citation>
    <scope>NUCLEOTIDE SEQUENCE [LARGE SCALE GENOMIC DNA]</scope>
    <source>
        <strain evidence="13 14">VNH31</strain>
    </source>
</reference>
<name>A0ABU7GYJ6_9SPHI</name>
<evidence type="ECO:0000256" key="3">
    <source>
        <dbReference type="ARBA" id="ARBA00022692"/>
    </source>
</evidence>
<feature type="transmembrane region" description="Helical" evidence="12">
    <location>
        <begin position="114"/>
        <end position="132"/>
    </location>
</feature>
<evidence type="ECO:0000256" key="4">
    <source>
        <dbReference type="ARBA" id="ARBA00022723"/>
    </source>
</evidence>
<evidence type="ECO:0000256" key="1">
    <source>
        <dbReference type="ARBA" id="ARBA00004141"/>
    </source>
</evidence>
<evidence type="ECO:0000256" key="12">
    <source>
        <dbReference type="SAM" id="Phobius"/>
    </source>
</evidence>
<comment type="caution">
    <text evidence="13">The sequence shown here is derived from an EMBL/GenBank/DDBJ whole genome shotgun (WGS) entry which is preliminary data.</text>
</comment>
<proteinExistence type="predicted"/>
<keyword evidence="14" id="KW-1185">Reference proteome</keyword>
<dbReference type="PANTHER" id="PTHR35457">
    <property type="entry name" value="HEME A SYNTHASE"/>
    <property type="match status" value="1"/>
</dbReference>
<feature type="transmembrane region" description="Helical" evidence="12">
    <location>
        <begin position="266"/>
        <end position="282"/>
    </location>
</feature>
<sequence length="355" mass="40743">MVSKAENNFIRFNFFTIVITFLLILAGGVVRSTGSGMGCPDWPKCFDSYVPPTNSAQLPPNYQHKYIEGRIKKNERFAGFLEKIGKQELADQIRNDKSVLEPEVFNATKTWTEYVNRLIGALTGILLIILAVKSYHYIKIAPRIFWLSVINLGITIYQGWLGSIVVTTNLTQWVVTIHMLLAVVIVSILIYTYFYSKHLNKEANVIMAKLPWLKWFLVISLILSFIQIILGTEVREAIDVVAKQLNFINRDSWVEKTGKIFFDHRNLSIFVVVINVILYKMIKDRFNGKAEPLIVCNWMLGILIVQILSGIILTYLGLPPVTQMIHILFAVLLFGMQFYLYLLVNRTKTYKPQLN</sequence>
<keyword evidence="7" id="KW-0408">Iron</keyword>
<organism evidence="13 14">
    <name type="scientific">Pedobacter flavus</name>
    <dbReference type="NCBI Taxonomy" id="3113906"/>
    <lineage>
        <taxon>Bacteria</taxon>
        <taxon>Pseudomonadati</taxon>
        <taxon>Bacteroidota</taxon>
        <taxon>Sphingobacteriia</taxon>
        <taxon>Sphingobacteriales</taxon>
        <taxon>Sphingobacteriaceae</taxon>
        <taxon>Pedobacter</taxon>
    </lineage>
</organism>
<evidence type="ECO:0000256" key="2">
    <source>
        <dbReference type="ARBA" id="ARBA00022475"/>
    </source>
</evidence>
<keyword evidence="2" id="KW-1003">Cell membrane</keyword>
<dbReference type="EMBL" id="JAZDQU010000001">
    <property type="protein sequence ID" value="MEE1884158.1"/>
    <property type="molecule type" value="Genomic_DNA"/>
</dbReference>
<feature type="transmembrane region" description="Helical" evidence="12">
    <location>
        <begin position="324"/>
        <end position="344"/>
    </location>
</feature>
<comment type="pathway">
    <text evidence="11">Porphyrin-containing compound metabolism.</text>
</comment>
<dbReference type="PANTHER" id="PTHR35457:SF1">
    <property type="entry name" value="HEME A SYNTHASE"/>
    <property type="match status" value="1"/>
</dbReference>
<evidence type="ECO:0000256" key="7">
    <source>
        <dbReference type="ARBA" id="ARBA00023004"/>
    </source>
</evidence>